<organism evidence="2 3">
    <name type="scientific">Tamaricihabitans halophyticus</name>
    <dbReference type="NCBI Taxonomy" id="1262583"/>
    <lineage>
        <taxon>Bacteria</taxon>
        <taxon>Bacillati</taxon>
        <taxon>Actinomycetota</taxon>
        <taxon>Actinomycetes</taxon>
        <taxon>Pseudonocardiales</taxon>
        <taxon>Pseudonocardiaceae</taxon>
        <taxon>Tamaricihabitans</taxon>
    </lineage>
</organism>
<comment type="caution">
    <text evidence="2">The sequence shown here is derived from an EMBL/GenBank/DDBJ whole genome shotgun (WGS) entry which is preliminary data.</text>
</comment>
<evidence type="ECO:0000313" key="3">
    <source>
        <dbReference type="Proteomes" id="UP000294911"/>
    </source>
</evidence>
<reference evidence="2 3" key="1">
    <citation type="submission" date="2019-03" db="EMBL/GenBank/DDBJ databases">
        <title>Genomic Encyclopedia of Type Strains, Phase IV (KMG-IV): sequencing the most valuable type-strain genomes for metagenomic binning, comparative biology and taxonomic classification.</title>
        <authorList>
            <person name="Goeker M."/>
        </authorList>
    </citation>
    <scope>NUCLEOTIDE SEQUENCE [LARGE SCALE GENOMIC DNA]</scope>
    <source>
        <strain evidence="2 3">DSM 45765</strain>
    </source>
</reference>
<dbReference type="OrthoDB" id="9810066at2"/>
<gene>
    <name evidence="2" type="ORF">EV191_108206</name>
</gene>
<sequence length="217" mass="23279">MRRDRKNFRFDNRTEAGAALAVVLTNRAWSSPVVLGLARGGVPVAAPIAEALGAKLDVLVVRKIGAPRQPEYGLGAVTADGVCQYDTAALRALGLTEEDLRPIHDREQLEARRRAQVYKGRNGPPEVHGCDVLIVDDGLATGITAAVAVRAVRKTGAAHVIVAAPVGAPAALARLTEADAVYCLARPANFRAVGEWYRDFDQVSDNQVRRWLRPEGG</sequence>
<evidence type="ECO:0000313" key="2">
    <source>
        <dbReference type="EMBL" id="TCP50117.1"/>
    </source>
</evidence>
<evidence type="ECO:0000259" key="1">
    <source>
        <dbReference type="Pfam" id="PF00156"/>
    </source>
</evidence>
<dbReference type="Gene3D" id="3.30.1310.20">
    <property type="entry name" value="PRTase-like"/>
    <property type="match status" value="1"/>
</dbReference>
<dbReference type="EMBL" id="SLXQ01000008">
    <property type="protein sequence ID" value="TCP50117.1"/>
    <property type="molecule type" value="Genomic_DNA"/>
</dbReference>
<name>A0A4R2QL87_9PSEU</name>
<keyword evidence="3" id="KW-1185">Reference proteome</keyword>
<protein>
    <submittedName>
        <fullName evidence="2">Putative phosphoribosyltransferase</fullName>
    </submittedName>
</protein>
<dbReference type="GO" id="GO:0016757">
    <property type="term" value="F:glycosyltransferase activity"/>
    <property type="evidence" value="ECO:0007669"/>
    <property type="project" value="UniProtKB-KW"/>
</dbReference>
<dbReference type="AlphaFoldDB" id="A0A4R2QL87"/>
<dbReference type="RefSeq" id="WP_132878488.1">
    <property type="nucleotide sequence ID" value="NZ_SLXQ01000008.1"/>
</dbReference>
<dbReference type="Proteomes" id="UP000294911">
    <property type="component" value="Unassembled WGS sequence"/>
</dbReference>
<dbReference type="SUPFAM" id="SSF53271">
    <property type="entry name" value="PRTase-like"/>
    <property type="match status" value="1"/>
</dbReference>
<proteinExistence type="predicted"/>
<dbReference type="Pfam" id="PF00156">
    <property type="entry name" value="Pribosyltran"/>
    <property type="match status" value="1"/>
</dbReference>
<dbReference type="Gene3D" id="3.40.50.2020">
    <property type="match status" value="1"/>
</dbReference>
<accession>A0A4R2QL87</accession>
<dbReference type="InterPro" id="IPR029057">
    <property type="entry name" value="PRTase-like"/>
</dbReference>
<dbReference type="InterPro" id="IPR000836">
    <property type="entry name" value="PRTase_dom"/>
</dbReference>
<dbReference type="CDD" id="cd06223">
    <property type="entry name" value="PRTases_typeI"/>
    <property type="match status" value="1"/>
</dbReference>
<feature type="domain" description="Phosphoribosyltransferase" evidence="1">
    <location>
        <begin position="26"/>
        <end position="172"/>
    </location>
</feature>
<keyword evidence="2" id="KW-0808">Transferase</keyword>
<keyword evidence="2" id="KW-0328">Glycosyltransferase</keyword>